<evidence type="ECO:0000313" key="1">
    <source>
        <dbReference type="EMBL" id="KAI0088673.1"/>
    </source>
</evidence>
<protein>
    <submittedName>
        <fullName evidence="1">Uncharacterized protein</fullName>
    </submittedName>
</protein>
<evidence type="ECO:0000313" key="2">
    <source>
        <dbReference type="Proteomes" id="UP001055072"/>
    </source>
</evidence>
<proteinExistence type="predicted"/>
<comment type="caution">
    <text evidence="1">The sequence shown here is derived from an EMBL/GenBank/DDBJ whole genome shotgun (WGS) entry which is preliminary data.</text>
</comment>
<name>A0ACB8U365_9APHY</name>
<reference evidence="1" key="1">
    <citation type="journal article" date="2021" name="Environ. Microbiol.">
        <title>Gene family expansions and transcriptome signatures uncover fungal adaptations to wood decay.</title>
        <authorList>
            <person name="Hage H."/>
            <person name="Miyauchi S."/>
            <person name="Viragh M."/>
            <person name="Drula E."/>
            <person name="Min B."/>
            <person name="Chaduli D."/>
            <person name="Navarro D."/>
            <person name="Favel A."/>
            <person name="Norest M."/>
            <person name="Lesage-Meessen L."/>
            <person name="Balint B."/>
            <person name="Merenyi Z."/>
            <person name="de Eugenio L."/>
            <person name="Morin E."/>
            <person name="Martinez A.T."/>
            <person name="Baldrian P."/>
            <person name="Stursova M."/>
            <person name="Martinez M.J."/>
            <person name="Novotny C."/>
            <person name="Magnuson J.K."/>
            <person name="Spatafora J.W."/>
            <person name="Maurice S."/>
            <person name="Pangilinan J."/>
            <person name="Andreopoulos W."/>
            <person name="LaButti K."/>
            <person name="Hundley H."/>
            <person name="Na H."/>
            <person name="Kuo A."/>
            <person name="Barry K."/>
            <person name="Lipzen A."/>
            <person name="Henrissat B."/>
            <person name="Riley R."/>
            <person name="Ahrendt S."/>
            <person name="Nagy L.G."/>
            <person name="Grigoriev I.V."/>
            <person name="Martin F."/>
            <person name="Rosso M.N."/>
        </authorList>
    </citation>
    <scope>NUCLEOTIDE SEQUENCE</scope>
    <source>
        <strain evidence="1">CBS 384.51</strain>
    </source>
</reference>
<organism evidence="1 2">
    <name type="scientific">Irpex rosettiformis</name>
    <dbReference type="NCBI Taxonomy" id="378272"/>
    <lineage>
        <taxon>Eukaryota</taxon>
        <taxon>Fungi</taxon>
        <taxon>Dikarya</taxon>
        <taxon>Basidiomycota</taxon>
        <taxon>Agaricomycotina</taxon>
        <taxon>Agaricomycetes</taxon>
        <taxon>Polyporales</taxon>
        <taxon>Irpicaceae</taxon>
        <taxon>Irpex</taxon>
    </lineage>
</organism>
<dbReference type="EMBL" id="MU274913">
    <property type="protein sequence ID" value="KAI0088673.1"/>
    <property type="molecule type" value="Genomic_DNA"/>
</dbReference>
<dbReference type="Proteomes" id="UP001055072">
    <property type="component" value="Unassembled WGS sequence"/>
</dbReference>
<keyword evidence="2" id="KW-1185">Reference proteome</keyword>
<sequence>MAHDQSQDRFKLQLYIGLVIKELRVKLFCGGQPTKLEIVAVVDLPKAEYPLVAFSKPHDQFGESPQWIRRDDAPTAIAIAPSTRIVVKVDVTIEKKTVTLVTNPTPLLNNLIGIVKTQESGEGTMNLELENAGVSKKRAEGPPQGLMRCVMSYGVPDTDRLTERGSYRLPKDAPAPDLSVAKRFEKTDSSVLTIVHAYSGIIGDIFPNGSPPLARLIRVILARLTRFHCKVNPGITFDKNPADDMVQQLKEFLILLYNAPQLKKLRVGSESIAQINSTWYHKFEELKSQEVLLGVMKRTAMDSVPGNFRVDILTEIYMAVSLLDMCMDDHHECSYDTIITRPWFGREALMRQRKLFELRVRTIFFLLRDWYIPPDVLHRTISAPTRPH</sequence>
<accession>A0ACB8U365</accession>
<gene>
    <name evidence="1" type="ORF">BDY19DRAFT_179842</name>
</gene>